<proteinExistence type="predicted"/>
<dbReference type="Pfam" id="PF18138">
    <property type="entry name" value="bacHORMA_1"/>
    <property type="match status" value="1"/>
</dbReference>
<keyword evidence="3" id="KW-1185">Reference proteome</keyword>
<feature type="domain" description="Bacterial HORMA" evidence="1">
    <location>
        <begin position="88"/>
        <end position="256"/>
    </location>
</feature>
<reference evidence="2 3" key="1">
    <citation type="submission" date="2018-07" db="EMBL/GenBank/DDBJ databases">
        <title>Genome sequencing of Moraxellaceae gen. HYN0046.</title>
        <authorList>
            <person name="Kim M."/>
            <person name="Yi H."/>
        </authorList>
    </citation>
    <scope>NUCLEOTIDE SEQUENCE [LARGE SCALE GENOMIC DNA]</scope>
    <source>
        <strain evidence="2 3">HYN0046</strain>
    </source>
</reference>
<evidence type="ECO:0000313" key="2">
    <source>
        <dbReference type="EMBL" id="AXI02668.1"/>
    </source>
</evidence>
<dbReference type="KEGG" id="mbah:HYN46_07390"/>
<dbReference type="InterPro" id="IPR041162">
    <property type="entry name" value="Bact_HORMA_1"/>
</dbReference>
<dbReference type="Proteomes" id="UP000253940">
    <property type="component" value="Chromosome"/>
</dbReference>
<organism evidence="2 3">
    <name type="scientific">Aquirhabdus parva</name>
    <dbReference type="NCBI Taxonomy" id="2283318"/>
    <lineage>
        <taxon>Bacteria</taxon>
        <taxon>Pseudomonadati</taxon>
        <taxon>Pseudomonadota</taxon>
        <taxon>Gammaproteobacteria</taxon>
        <taxon>Moraxellales</taxon>
        <taxon>Moraxellaceae</taxon>
        <taxon>Aquirhabdus</taxon>
    </lineage>
</organism>
<gene>
    <name evidence="2" type="ORF">HYN46_07390</name>
</gene>
<accession>A0A345P5V9</accession>
<protein>
    <recommendedName>
        <fullName evidence="1">Bacterial HORMA domain-containing protein</fullName>
    </recommendedName>
</protein>
<sequence>MNKHTQTAVFHDEKWNMMLEHSTRTFGQGFNQYSSHAYTQPQTNIYVHDIHTPFATPRKEQSRWQALRLSIHARRKMKTIQAENVVDKTYPVQDVQYVVQRMIHDLKSIVNQQGIREMYELTDKKIEQYCHDIELLAEQGYLQYVDFSFLVPDSMSHVQQKYVERKAYRFELNTSSKKHLSMRPNGVCVSSKASDQPILRIVLKYTTAYTLAAQTDIENQLIASWQTSYSDISHQQLKADIDRDYSCNGYAIQRKIFS</sequence>
<name>A0A345P5V9_9GAMM</name>
<dbReference type="EMBL" id="CP031222">
    <property type="protein sequence ID" value="AXI02668.1"/>
    <property type="molecule type" value="Genomic_DNA"/>
</dbReference>
<evidence type="ECO:0000313" key="3">
    <source>
        <dbReference type="Proteomes" id="UP000253940"/>
    </source>
</evidence>
<evidence type="ECO:0000259" key="1">
    <source>
        <dbReference type="Pfam" id="PF18138"/>
    </source>
</evidence>
<dbReference type="OrthoDB" id="7472446at2"/>
<dbReference type="AlphaFoldDB" id="A0A345P5V9"/>